<comment type="caution">
    <text evidence="1">The sequence shown here is derived from an EMBL/GenBank/DDBJ whole genome shotgun (WGS) entry which is preliminary data.</text>
</comment>
<keyword evidence="2" id="KW-1185">Reference proteome</keyword>
<dbReference type="eggNOG" id="ENOG50348ZE">
    <property type="taxonomic scope" value="Bacteria"/>
</dbReference>
<dbReference type="EMBL" id="AKKL01000045">
    <property type="protein sequence ID" value="EKT56119.1"/>
    <property type="molecule type" value="Genomic_DNA"/>
</dbReference>
<protein>
    <submittedName>
        <fullName evidence="1">Uncharacterized protein</fullName>
    </submittedName>
</protein>
<gene>
    <name evidence="1" type="ORF">OOA_15942</name>
</gene>
<dbReference type="PATRIC" id="fig|1141662.3.peg.3231"/>
<sequence>MRNDVYNNRFDIPVYHSLEPIYETLMEDPVKIYVMANTVFIGHIGLVIGEGEDAFLYDPAGSYTGCKDNQCPKGVITTRGSGDFFWIS</sequence>
<dbReference type="Proteomes" id="UP000009336">
    <property type="component" value="Unassembled WGS sequence"/>
</dbReference>
<dbReference type="STRING" id="1141662.OOA_15942"/>
<dbReference type="AlphaFoldDB" id="K8W6D2"/>
<organism evidence="1 2">
    <name type="scientific">Providencia burhodogranariea DSM 19968</name>
    <dbReference type="NCBI Taxonomy" id="1141662"/>
    <lineage>
        <taxon>Bacteria</taxon>
        <taxon>Pseudomonadati</taxon>
        <taxon>Pseudomonadota</taxon>
        <taxon>Gammaproteobacteria</taxon>
        <taxon>Enterobacterales</taxon>
        <taxon>Morganellaceae</taxon>
        <taxon>Providencia</taxon>
    </lineage>
</organism>
<dbReference type="RefSeq" id="WP_008913171.1">
    <property type="nucleotide sequence ID" value="NZ_KB233224.1"/>
</dbReference>
<reference evidence="1 2" key="1">
    <citation type="journal article" date="2012" name="BMC Genomics">
        <title>Comparative genomics of bacteria in the genus Providencia isolated from wild Drosophila melanogaster.</title>
        <authorList>
            <person name="Galac M.R."/>
            <person name="Lazzaro B.P."/>
        </authorList>
    </citation>
    <scope>NUCLEOTIDE SEQUENCE [LARGE SCALE GENOMIC DNA]</scope>
    <source>
        <strain evidence="1 2">DSM 19968</strain>
    </source>
</reference>
<evidence type="ECO:0000313" key="1">
    <source>
        <dbReference type="EMBL" id="EKT56119.1"/>
    </source>
</evidence>
<dbReference type="HOGENOM" id="CLU_2466505_0_0_6"/>
<accession>K8W6D2</accession>
<evidence type="ECO:0000313" key="2">
    <source>
        <dbReference type="Proteomes" id="UP000009336"/>
    </source>
</evidence>
<proteinExistence type="predicted"/>
<name>K8W6D2_9GAMM</name>